<dbReference type="Pfam" id="PF00342">
    <property type="entry name" value="PGI"/>
    <property type="match status" value="1"/>
</dbReference>
<keyword evidence="11" id="KW-1185">Reference proteome</keyword>
<dbReference type="InterPro" id="IPR001672">
    <property type="entry name" value="G6P_Isomerase"/>
</dbReference>
<dbReference type="NCBIfam" id="NF001211">
    <property type="entry name" value="PRK00179.1"/>
    <property type="match status" value="1"/>
</dbReference>
<sequence>MKDLFKQDKDRINNFTREIKIDDEFIYFDFSKTHVNLESKKDYIQKIEESKIYEKIQDMFSGKKINYTENREVLHTILRNKDVIQAVKSSEPSNLDKNKKLVYDELNKIKNFSNDLNSKKLLGCTGKVINTIVNIGIGGSDLGPKMVCDTLSEYSQGDLQVHFISNIDATATIKVFKDINPETSLFIICSKTFTTLETIQNMKLAYKYMEKSFNNHKKSDIFEKHFVAVSSNIEEVKKYNIQNIFAMWDFVGGRYSLWSAVGLSIACYIGFTNFLEMLEGASLVDEEFKTNKGCANVEIFHAAIECFYSDRDYNNKCIVSYDQYMEKFYLYLQQAEMESNGKYSSDTNTGLIIWGGIGTDTQHSFFQLCHQGTRKILLEFLFPFKPLHNELVHHEMLLSNCFAQSRALMEGKEGRKGIDDFEGNRPSISIGYSKLCPKILGALIAHYEHKIFVQGVLWKINSFDQFGVTLGKSIATDLLKSIKGESETSYDESTNELLRRFKSVKNE</sequence>
<comment type="catalytic activity">
    <reaction evidence="8 9">
        <text>alpha-D-glucose 6-phosphate = beta-D-fructose 6-phosphate</text>
        <dbReference type="Rhea" id="RHEA:11816"/>
        <dbReference type="ChEBI" id="CHEBI:57634"/>
        <dbReference type="ChEBI" id="CHEBI:58225"/>
        <dbReference type="EC" id="5.3.1.9"/>
    </reaction>
</comment>
<gene>
    <name evidence="10" type="ORF">VNE69_05104</name>
</gene>
<dbReference type="InterPro" id="IPR046348">
    <property type="entry name" value="SIS_dom_sf"/>
</dbReference>
<dbReference type="SUPFAM" id="SSF53697">
    <property type="entry name" value="SIS domain"/>
    <property type="match status" value="1"/>
</dbReference>
<evidence type="ECO:0000256" key="5">
    <source>
        <dbReference type="ARBA" id="ARBA00023152"/>
    </source>
</evidence>
<dbReference type="PROSITE" id="PS51463">
    <property type="entry name" value="P_GLUCOSE_ISOMERASE_3"/>
    <property type="match status" value="1"/>
</dbReference>
<dbReference type="GeneID" id="90541328"/>
<dbReference type="InterPro" id="IPR035482">
    <property type="entry name" value="SIS_PGI_2"/>
</dbReference>
<protein>
    <recommendedName>
        <fullName evidence="3 9">Glucose-6-phosphate isomerase</fullName>
        <ecNumber evidence="3 9">5.3.1.9</ecNumber>
    </recommendedName>
</protein>
<evidence type="ECO:0000256" key="1">
    <source>
        <dbReference type="ARBA" id="ARBA00004926"/>
    </source>
</evidence>
<comment type="function">
    <text evidence="7">In the cytoplasm, catalyzes the conversion of glucose-6-phosphate to fructose-6-phosphate, the second step in glycolysis, and the reverse reaction during gluconeogenesis.</text>
</comment>
<organism evidence="10 11">
    <name type="scientific">Vairimorpha necatrix</name>
    <dbReference type="NCBI Taxonomy" id="6039"/>
    <lineage>
        <taxon>Eukaryota</taxon>
        <taxon>Fungi</taxon>
        <taxon>Fungi incertae sedis</taxon>
        <taxon>Microsporidia</taxon>
        <taxon>Nosematidae</taxon>
        <taxon>Vairimorpha</taxon>
    </lineage>
</organism>
<dbReference type="GO" id="GO:0051156">
    <property type="term" value="P:glucose 6-phosphate metabolic process"/>
    <property type="evidence" value="ECO:0007669"/>
    <property type="project" value="TreeGrafter"/>
</dbReference>
<evidence type="ECO:0000313" key="10">
    <source>
        <dbReference type="EMBL" id="WUR03513.1"/>
    </source>
</evidence>
<evidence type="ECO:0000256" key="6">
    <source>
        <dbReference type="ARBA" id="ARBA00023235"/>
    </source>
</evidence>
<dbReference type="GO" id="GO:0006096">
    <property type="term" value="P:glycolytic process"/>
    <property type="evidence" value="ECO:0007669"/>
    <property type="project" value="UniProtKB-KW"/>
</dbReference>
<evidence type="ECO:0000256" key="8">
    <source>
        <dbReference type="ARBA" id="ARBA00029321"/>
    </source>
</evidence>
<dbReference type="InterPro" id="IPR023096">
    <property type="entry name" value="G6P_Isomerase_C"/>
</dbReference>
<proteinExistence type="inferred from homology"/>
<dbReference type="GO" id="GO:0097367">
    <property type="term" value="F:carbohydrate derivative binding"/>
    <property type="evidence" value="ECO:0007669"/>
    <property type="project" value="InterPro"/>
</dbReference>
<dbReference type="EC" id="5.3.1.9" evidence="3 9"/>
<dbReference type="Gene3D" id="3.40.50.10490">
    <property type="entry name" value="Glucose-6-phosphate isomerase like protein, domain 1"/>
    <property type="match status" value="2"/>
</dbReference>
<dbReference type="Gene3D" id="1.10.1390.10">
    <property type="match status" value="1"/>
</dbReference>
<dbReference type="PRINTS" id="PR00662">
    <property type="entry name" value="G6PISOMERASE"/>
</dbReference>
<keyword evidence="4 9" id="KW-0312">Gluconeogenesis</keyword>
<dbReference type="RefSeq" id="XP_065329658.1">
    <property type="nucleotide sequence ID" value="XM_065473586.1"/>
</dbReference>
<dbReference type="PANTHER" id="PTHR11469">
    <property type="entry name" value="GLUCOSE-6-PHOSPHATE ISOMERASE"/>
    <property type="match status" value="1"/>
</dbReference>
<evidence type="ECO:0000256" key="9">
    <source>
        <dbReference type="RuleBase" id="RU000612"/>
    </source>
</evidence>
<dbReference type="PROSITE" id="PS00174">
    <property type="entry name" value="P_GLUCOSE_ISOMERASE_2"/>
    <property type="match status" value="1"/>
</dbReference>
<dbReference type="KEGG" id="vnx:VNE69_05104"/>
<reference evidence="10" key="1">
    <citation type="journal article" date="2024" name="BMC Genomics">
        <title>Functional annotation of a divergent genome using sequence and structure-based similarity.</title>
        <authorList>
            <person name="Svedberg D."/>
            <person name="Winiger R.R."/>
            <person name="Berg A."/>
            <person name="Sharma H."/>
            <person name="Tellgren-Roth C."/>
            <person name="Debrunner-Vossbrinck B.A."/>
            <person name="Vossbrinck C.R."/>
            <person name="Barandun J."/>
        </authorList>
    </citation>
    <scope>NUCLEOTIDE SEQUENCE</scope>
    <source>
        <strain evidence="10">Illinois isolate</strain>
    </source>
</reference>
<evidence type="ECO:0000313" key="11">
    <source>
        <dbReference type="Proteomes" id="UP001334084"/>
    </source>
</evidence>
<dbReference type="HAMAP" id="MF_00473">
    <property type="entry name" value="G6P_isomerase"/>
    <property type="match status" value="1"/>
</dbReference>
<dbReference type="GO" id="GO:0048029">
    <property type="term" value="F:monosaccharide binding"/>
    <property type="evidence" value="ECO:0007669"/>
    <property type="project" value="TreeGrafter"/>
</dbReference>
<comment type="pathway">
    <text evidence="1 9">Carbohydrate degradation; glycolysis; D-glyceraldehyde 3-phosphate and glycerone phosphate from D-glucose: step 2/4.</text>
</comment>
<accession>A0AAX4JC26</accession>
<keyword evidence="5 9" id="KW-0324">Glycolysis</keyword>
<dbReference type="GO" id="GO:0005829">
    <property type="term" value="C:cytosol"/>
    <property type="evidence" value="ECO:0007669"/>
    <property type="project" value="TreeGrafter"/>
</dbReference>
<evidence type="ECO:0000256" key="2">
    <source>
        <dbReference type="ARBA" id="ARBA00006604"/>
    </source>
</evidence>
<dbReference type="InterPro" id="IPR018189">
    <property type="entry name" value="Phosphoglucose_isomerase_CS"/>
</dbReference>
<evidence type="ECO:0000256" key="7">
    <source>
        <dbReference type="ARBA" id="ARBA00024178"/>
    </source>
</evidence>
<dbReference type="GO" id="GO:0004347">
    <property type="term" value="F:glucose-6-phosphate isomerase activity"/>
    <property type="evidence" value="ECO:0007669"/>
    <property type="project" value="UniProtKB-EC"/>
</dbReference>
<comment type="similarity">
    <text evidence="2 9">Belongs to the GPI family.</text>
</comment>
<evidence type="ECO:0000256" key="4">
    <source>
        <dbReference type="ARBA" id="ARBA00022432"/>
    </source>
</evidence>
<dbReference type="EMBL" id="CP142730">
    <property type="protein sequence ID" value="WUR03513.1"/>
    <property type="molecule type" value="Genomic_DNA"/>
</dbReference>
<dbReference type="PROSITE" id="PS00765">
    <property type="entry name" value="P_GLUCOSE_ISOMERASE_1"/>
    <property type="match status" value="1"/>
</dbReference>
<name>A0AAX4JC26_9MICR</name>
<dbReference type="InterPro" id="IPR035476">
    <property type="entry name" value="SIS_PGI_1"/>
</dbReference>
<dbReference type="GO" id="GO:0006094">
    <property type="term" value="P:gluconeogenesis"/>
    <property type="evidence" value="ECO:0007669"/>
    <property type="project" value="UniProtKB-KW"/>
</dbReference>
<evidence type="ECO:0000256" key="3">
    <source>
        <dbReference type="ARBA" id="ARBA00011952"/>
    </source>
</evidence>
<dbReference type="AlphaFoldDB" id="A0AAX4JC26"/>
<dbReference type="CDD" id="cd05015">
    <property type="entry name" value="SIS_PGI_1"/>
    <property type="match status" value="1"/>
</dbReference>
<dbReference type="PANTHER" id="PTHR11469:SF1">
    <property type="entry name" value="GLUCOSE-6-PHOSPHATE ISOMERASE"/>
    <property type="match status" value="1"/>
</dbReference>
<dbReference type="Proteomes" id="UP001334084">
    <property type="component" value="Chromosome 5"/>
</dbReference>
<dbReference type="CDD" id="cd05016">
    <property type="entry name" value="SIS_PGI_2"/>
    <property type="match status" value="1"/>
</dbReference>
<keyword evidence="6 9" id="KW-0413">Isomerase</keyword>